<keyword evidence="1" id="KW-0472">Membrane</keyword>
<gene>
    <name evidence="2" type="ORF">RFI_36389</name>
</gene>
<dbReference type="EMBL" id="ASPP01039372">
    <property type="protein sequence ID" value="ETO01051.1"/>
    <property type="molecule type" value="Genomic_DNA"/>
</dbReference>
<reference evidence="2 3" key="1">
    <citation type="journal article" date="2013" name="Curr. Biol.">
        <title>The Genome of the Foraminiferan Reticulomyxa filosa.</title>
        <authorList>
            <person name="Glockner G."/>
            <person name="Hulsmann N."/>
            <person name="Schleicher M."/>
            <person name="Noegel A.A."/>
            <person name="Eichinger L."/>
            <person name="Gallinger C."/>
            <person name="Pawlowski J."/>
            <person name="Sierra R."/>
            <person name="Euteneuer U."/>
            <person name="Pillet L."/>
            <person name="Moustafa A."/>
            <person name="Platzer M."/>
            <person name="Groth M."/>
            <person name="Szafranski K."/>
            <person name="Schliwa M."/>
        </authorList>
    </citation>
    <scope>NUCLEOTIDE SEQUENCE [LARGE SCALE GENOMIC DNA]</scope>
</reference>
<feature type="transmembrane region" description="Helical" evidence="1">
    <location>
        <begin position="107"/>
        <end position="133"/>
    </location>
</feature>
<dbReference type="Proteomes" id="UP000023152">
    <property type="component" value="Unassembled WGS sequence"/>
</dbReference>
<keyword evidence="3" id="KW-1185">Reference proteome</keyword>
<dbReference type="AlphaFoldDB" id="X6LI59"/>
<evidence type="ECO:0000313" key="2">
    <source>
        <dbReference type="EMBL" id="ETO01051.1"/>
    </source>
</evidence>
<feature type="transmembrane region" description="Helical" evidence="1">
    <location>
        <begin position="217"/>
        <end position="234"/>
    </location>
</feature>
<organism evidence="2 3">
    <name type="scientific">Reticulomyxa filosa</name>
    <dbReference type="NCBI Taxonomy" id="46433"/>
    <lineage>
        <taxon>Eukaryota</taxon>
        <taxon>Sar</taxon>
        <taxon>Rhizaria</taxon>
        <taxon>Retaria</taxon>
        <taxon>Foraminifera</taxon>
        <taxon>Monothalamids</taxon>
        <taxon>Reticulomyxidae</taxon>
        <taxon>Reticulomyxa</taxon>
    </lineage>
</organism>
<keyword evidence="1" id="KW-0812">Transmembrane</keyword>
<feature type="transmembrane region" description="Helical" evidence="1">
    <location>
        <begin position="278"/>
        <end position="298"/>
    </location>
</feature>
<evidence type="ECO:0000256" key="1">
    <source>
        <dbReference type="SAM" id="Phobius"/>
    </source>
</evidence>
<comment type="caution">
    <text evidence="2">The sequence shown here is derived from an EMBL/GenBank/DDBJ whole genome shotgun (WGS) entry which is preliminary data.</text>
</comment>
<protein>
    <submittedName>
        <fullName evidence="2">Uncharacterized protein</fullName>
    </submittedName>
</protein>
<sequence length="312" mass="36819">MKGRACQVAQTRYTLLDFDVCHAVQFFTLVHDYVLLSLNGRGDFTWNRMIKEGKYSKLLLETRSNTYTLATWISSNNCIRSLLFVIFSVCWDYCHDFSFRKHKTIRFVFVIGSWTVTLLKRIVSFVTVLYLVFGCVLQQQWMGQNLEQQTPCSCMYALLHDREITIRVLNIVEHLNQAHGNNSATEIALYSSWNCYEIAKLHDHYKTLFDFNAINNMWLWVLILTLLYCFFMILHDCNGRANFTWDHIVRSGNYPKIVTDPLLVLQQYTPDKCYNNRCALCCWILMLLPLAYIFFNIMDVCCNYMDVRCKYI</sequence>
<keyword evidence="1" id="KW-1133">Transmembrane helix</keyword>
<evidence type="ECO:0000313" key="3">
    <source>
        <dbReference type="Proteomes" id="UP000023152"/>
    </source>
</evidence>
<accession>X6LI59</accession>
<name>X6LI59_RETFI</name>
<proteinExistence type="predicted"/>